<name>A0A1G8CQS9_9PROT</name>
<dbReference type="InterPro" id="IPR010593">
    <property type="entry name" value="DUF1159"/>
</dbReference>
<dbReference type="PANTHER" id="PTHR36456">
    <property type="entry name" value="UPF0232 PROTEIN SCO3875"/>
    <property type="match status" value="1"/>
</dbReference>
<evidence type="ECO:0000313" key="3">
    <source>
        <dbReference type="Proteomes" id="UP000217076"/>
    </source>
</evidence>
<dbReference type="Proteomes" id="UP000217076">
    <property type="component" value="Unassembled WGS sequence"/>
</dbReference>
<protein>
    <recommendedName>
        <fullName evidence="4">DUF721 domain-containing protein</fullName>
    </recommendedName>
</protein>
<evidence type="ECO:0000256" key="1">
    <source>
        <dbReference type="SAM" id="MobiDB-lite"/>
    </source>
</evidence>
<accession>A0A1G8CQS9</accession>
<feature type="region of interest" description="Disordered" evidence="1">
    <location>
        <begin position="119"/>
        <end position="138"/>
    </location>
</feature>
<dbReference type="Pfam" id="PF05258">
    <property type="entry name" value="DciA"/>
    <property type="match status" value="1"/>
</dbReference>
<keyword evidence="3" id="KW-1185">Reference proteome</keyword>
<feature type="region of interest" description="Disordered" evidence="1">
    <location>
        <begin position="143"/>
        <end position="170"/>
    </location>
</feature>
<proteinExistence type="predicted"/>
<dbReference type="STRING" id="83401.SAMN05421742_10768"/>
<dbReference type="AlphaFoldDB" id="A0A1G8CQS9"/>
<feature type="compositionally biased region" description="Pro residues" evidence="1">
    <location>
        <begin position="123"/>
        <end position="134"/>
    </location>
</feature>
<sequence>MSDPTTVPPRRTTGTTLAGPRALSAISQRLTRPLMRKRGLSVADLKADWPAMVGPDLARLCLPLRLSFPRGEKSHGTLTVAVTSGAVATLLEHRNRQIIERVNTYLGRPALARLAFRQGGITPPRPAPPPPVPSPAAEARLRQSLADLPDGPVKEALGRLGRTLAARDQR</sequence>
<evidence type="ECO:0000313" key="2">
    <source>
        <dbReference type="EMBL" id="SDH47539.1"/>
    </source>
</evidence>
<dbReference type="EMBL" id="FNCV01000007">
    <property type="protein sequence ID" value="SDH47539.1"/>
    <property type="molecule type" value="Genomic_DNA"/>
</dbReference>
<dbReference type="PANTHER" id="PTHR36456:SF1">
    <property type="entry name" value="UPF0232 PROTEIN SCO3875"/>
    <property type="match status" value="1"/>
</dbReference>
<dbReference type="RefSeq" id="WP_092619944.1">
    <property type="nucleotide sequence ID" value="NZ_FNCV01000007.1"/>
</dbReference>
<reference evidence="3" key="1">
    <citation type="submission" date="2016-10" db="EMBL/GenBank/DDBJ databases">
        <authorList>
            <person name="Varghese N."/>
            <person name="Submissions S."/>
        </authorList>
    </citation>
    <scope>NUCLEOTIDE SEQUENCE [LARGE SCALE GENOMIC DNA]</scope>
    <source>
        <strain evidence="3">930I</strain>
    </source>
</reference>
<gene>
    <name evidence="2" type="ORF">SAMN05421742_10768</name>
</gene>
<evidence type="ECO:0008006" key="4">
    <source>
        <dbReference type="Google" id="ProtNLM"/>
    </source>
</evidence>
<organism evidence="2 3">
    <name type="scientific">Roseospirillum parvum</name>
    <dbReference type="NCBI Taxonomy" id="83401"/>
    <lineage>
        <taxon>Bacteria</taxon>
        <taxon>Pseudomonadati</taxon>
        <taxon>Pseudomonadota</taxon>
        <taxon>Alphaproteobacteria</taxon>
        <taxon>Rhodospirillales</taxon>
        <taxon>Rhodospirillaceae</taxon>
        <taxon>Roseospirillum</taxon>
    </lineage>
</organism>
<dbReference type="OrthoDB" id="7160947at2"/>
<dbReference type="InterPro" id="IPR007922">
    <property type="entry name" value="DciA-like"/>
</dbReference>
<dbReference type="PIRSF" id="PIRSF032064">
    <property type="entry name" value="UCP032064"/>
    <property type="match status" value="1"/>
</dbReference>